<evidence type="ECO:0000259" key="12">
    <source>
        <dbReference type="SMART" id="SM00986"/>
    </source>
</evidence>
<evidence type="ECO:0000256" key="9">
    <source>
        <dbReference type="HAMAP-Rule" id="MF_00148"/>
    </source>
</evidence>
<evidence type="ECO:0000256" key="11">
    <source>
        <dbReference type="RuleBase" id="RU003780"/>
    </source>
</evidence>
<dbReference type="NCBIfam" id="NF003591">
    <property type="entry name" value="PRK05254.1-4"/>
    <property type="match status" value="1"/>
</dbReference>
<dbReference type="FunFam" id="3.40.470.10:FF:000001">
    <property type="entry name" value="Uracil-DNA glycosylase"/>
    <property type="match status" value="1"/>
</dbReference>
<comment type="similarity">
    <text evidence="3 9 11">Belongs to the uracil-DNA glycosylase (UDG) superfamily. UNG family.</text>
</comment>
<keyword evidence="13" id="KW-0326">Glycosidase</keyword>
<keyword evidence="9" id="KW-0963">Cytoplasm</keyword>
<reference evidence="13 14" key="1">
    <citation type="submission" date="2019-02" db="EMBL/GenBank/DDBJ databases">
        <authorList>
            <person name="Manzano-Marin A."/>
            <person name="Manzano-Marin A."/>
        </authorList>
    </citation>
    <scope>NUCLEOTIDE SEQUENCE [LARGE SCALE GENOMIC DNA]</scope>
    <source>
        <strain evidence="13 14">ErCisplendens/pseudotsugae</strain>
    </source>
</reference>
<feature type="active site" description="Proton acceptor" evidence="9 10">
    <location>
        <position position="64"/>
    </location>
</feature>
<dbReference type="SUPFAM" id="SSF52141">
    <property type="entry name" value="Uracil-DNA glycosylase-like"/>
    <property type="match status" value="1"/>
</dbReference>
<dbReference type="SMART" id="SM00987">
    <property type="entry name" value="UreE_C"/>
    <property type="match status" value="1"/>
</dbReference>
<evidence type="ECO:0000256" key="1">
    <source>
        <dbReference type="ARBA" id="ARBA00001400"/>
    </source>
</evidence>
<dbReference type="Gene3D" id="3.40.470.10">
    <property type="entry name" value="Uracil-DNA glycosylase-like domain"/>
    <property type="match status" value="1"/>
</dbReference>
<dbReference type="Pfam" id="PF03167">
    <property type="entry name" value="UDG"/>
    <property type="match status" value="1"/>
</dbReference>
<keyword evidence="8 9" id="KW-0234">DNA repair</keyword>
<proteinExistence type="inferred from homology"/>
<dbReference type="InterPro" id="IPR002043">
    <property type="entry name" value="UDG_fam1"/>
</dbReference>
<dbReference type="GO" id="GO:0004844">
    <property type="term" value="F:uracil DNA N-glycosylase activity"/>
    <property type="evidence" value="ECO:0007669"/>
    <property type="project" value="UniProtKB-UniRule"/>
</dbReference>
<dbReference type="EC" id="3.2.2.27" evidence="4 9"/>
<comment type="catalytic activity">
    <reaction evidence="1 9 11">
        <text>Hydrolyzes single-stranded DNA or mismatched double-stranded DNA and polynucleotides, releasing free uracil.</text>
        <dbReference type="EC" id="3.2.2.27"/>
    </reaction>
</comment>
<name>A0A451D4E9_9GAMM</name>
<feature type="domain" description="Uracil-DNA glycosylase-like" evidence="12">
    <location>
        <begin position="49"/>
        <end position="210"/>
    </location>
</feature>
<dbReference type="Proteomes" id="UP000294338">
    <property type="component" value="Chromosome 1"/>
</dbReference>
<evidence type="ECO:0000256" key="5">
    <source>
        <dbReference type="ARBA" id="ARBA00018429"/>
    </source>
</evidence>
<evidence type="ECO:0000256" key="10">
    <source>
        <dbReference type="PROSITE-ProRule" id="PRU10072"/>
    </source>
</evidence>
<evidence type="ECO:0000256" key="2">
    <source>
        <dbReference type="ARBA" id="ARBA00002631"/>
    </source>
</evidence>
<dbReference type="NCBIfam" id="NF003588">
    <property type="entry name" value="PRK05254.1-1"/>
    <property type="match status" value="1"/>
</dbReference>
<dbReference type="RefSeq" id="WP_197095224.1">
    <property type="nucleotide sequence ID" value="NZ_LR217705.1"/>
</dbReference>
<dbReference type="PANTHER" id="PTHR11264">
    <property type="entry name" value="URACIL-DNA GLYCOSYLASE"/>
    <property type="match status" value="1"/>
</dbReference>
<keyword evidence="7 9" id="KW-0378">Hydrolase</keyword>
<sequence length="222" mass="25533">MISKMTWRSIFLSEKEKFYFKHIENMVSRERAAGKIIYPPNSAVFNAFYLTELWKVKIVILGQDPYSGPNQAHGLAFSVLPNIEIPRSLKNIYQELLNDIPGFQVPSYGFLKSWADQGVLLLNSVLTVESGKPRSHAHFGWDIFTNKVISIINEYCEKIVFLLWGSHAQKKFSLIDSKRHYILRSSHPSPFSAYRGFFGCSHFSKANQWLNNIGKTTIDWVP</sequence>
<evidence type="ECO:0000256" key="3">
    <source>
        <dbReference type="ARBA" id="ARBA00008184"/>
    </source>
</evidence>
<dbReference type="GO" id="GO:0005737">
    <property type="term" value="C:cytoplasm"/>
    <property type="evidence" value="ECO:0007669"/>
    <property type="project" value="UniProtKB-SubCell"/>
</dbReference>
<dbReference type="PROSITE" id="PS00130">
    <property type="entry name" value="U_DNA_GLYCOSYLASE"/>
    <property type="match status" value="1"/>
</dbReference>
<dbReference type="SMART" id="SM00986">
    <property type="entry name" value="UDG"/>
    <property type="match status" value="1"/>
</dbReference>
<comment type="function">
    <text evidence="2 9 11">Excises uracil residues from the DNA which can arise as a result of misincorporation of dUMP residues by DNA polymerase or due to deamination of cytosine.</text>
</comment>
<dbReference type="NCBIfam" id="TIGR00628">
    <property type="entry name" value="ung"/>
    <property type="match status" value="1"/>
</dbReference>
<evidence type="ECO:0000256" key="4">
    <source>
        <dbReference type="ARBA" id="ARBA00012030"/>
    </source>
</evidence>
<evidence type="ECO:0000313" key="13">
    <source>
        <dbReference type="EMBL" id="VFP80593.1"/>
    </source>
</evidence>
<dbReference type="InterPro" id="IPR036895">
    <property type="entry name" value="Uracil-DNA_glycosylase-like_sf"/>
</dbReference>
<protein>
    <recommendedName>
        <fullName evidence="5 9">Uracil-DNA glycosylase</fullName>
        <shortName evidence="9">UDG</shortName>
        <ecNumber evidence="4 9">3.2.2.27</ecNumber>
    </recommendedName>
</protein>
<dbReference type="CDD" id="cd10027">
    <property type="entry name" value="UDG-F1-like"/>
    <property type="match status" value="1"/>
</dbReference>
<dbReference type="NCBIfam" id="NF003589">
    <property type="entry name" value="PRK05254.1-2"/>
    <property type="match status" value="1"/>
</dbReference>
<accession>A0A451D4E9</accession>
<gene>
    <name evidence="9 13" type="primary">ung</name>
    <name evidence="13" type="ORF">ERCISPPS3390_471</name>
</gene>
<keyword evidence="6 9" id="KW-0227">DNA damage</keyword>
<dbReference type="GO" id="GO:0097510">
    <property type="term" value="P:base-excision repair, AP site formation via deaminated base removal"/>
    <property type="evidence" value="ECO:0007669"/>
    <property type="project" value="TreeGrafter"/>
</dbReference>
<evidence type="ECO:0000256" key="7">
    <source>
        <dbReference type="ARBA" id="ARBA00022801"/>
    </source>
</evidence>
<evidence type="ECO:0000256" key="6">
    <source>
        <dbReference type="ARBA" id="ARBA00022763"/>
    </source>
</evidence>
<organism evidence="13 14">
    <name type="scientific">Candidatus Erwinia haradaeae</name>
    <dbReference type="NCBI Taxonomy" id="1922217"/>
    <lineage>
        <taxon>Bacteria</taxon>
        <taxon>Pseudomonadati</taxon>
        <taxon>Pseudomonadota</taxon>
        <taxon>Gammaproteobacteria</taxon>
        <taxon>Enterobacterales</taxon>
        <taxon>Erwiniaceae</taxon>
        <taxon>Erwinia</taxon>
    </lineage>
</organism>
<dbReference type="AlphaFoldDB" id="A0A451D4E9"/>
<dbReference type="NCBIfam" id="NF003592">
    <property type="entry name" value="PRK05254.1-5"/>
    <property type="match status" value="1"/>
</dbReference>
<dbReference type="InterPro" id="IPR005122">
    <property type="entry name" value="Uracil-DNA_glycosylase-like"/>
</dbReference>
<dbReference type="InterPro" id="IPR018085">
    <property type="entry name" value="Ura-DNA_Glyclase_AS"/>
</dbReference>
<dbReference type="PANTHER" id="PTHR11264:SF0">
    <property type="entry name" value="URACIL-DNA GLYCOSYLASE"/>
    <property type="match status" value="1"/>
</dbReference>
<evidence type="ECO:0000256" key="8">
    <source>
        <dbReference type="ARBA" id="ARBA00023204"/>
    </source>
</evidence>
<dbReference type="HAMAP" id="MF_00148">
    <property type="entry name" value="UDG"/>
    <property type="match status" value="1"/>
</dbReference>
<evidence type="ECO:0000313" key="14">
    <source>
        <dbReference type="Proteomes" id="UP000294338"/>
    </source>
</evidence>
<comment type="subcellular location">
    <subcellularLocation>
        <location evidence="9">Cytoplasm</location>
    </subcellularLocation>
</comment>
<dbReference type="EMBL" id="LR217705">
    <property type="protein sequence ID" value="VFP80593.1"/>
    <property type="molecule type" value="Genomic_DNA"/>
</dbReference>